<feature type="chain" id="PRO_5032496143" description="YtkA-like domain-containing protein" evidence="1">
    <location>
        <begin position="23"/>
        <end position="167"/>
    </location>
</feature>
<dbReference type="RefSeq" id="WP_183349162.1">
    <property type="nucleotide sequence ID" value="NZ_JACHEO010000004.1"/>
</dbReference>
<evidence type="ECO:0008006" key="4">
    <source>
        <dbReference type="Google" id="ProtNLM"/>
    </source>
</evidence>
<organism evidence="2 3">
    <name type="scientific">Desulfoprunum benzoelyticum</name>
    <dbReference type="NCBI Taxonomy" id="1506996"/>
    <lineage>
        <taxon>Bacteria</taxon>
        <taxon>Pseudomonadati</taxon>
        <taxon>Thermodesulfobacteriota</taxon>
        <taxon>Desulfobulbia</taxon>
        <taxon>Desulfobulbales</taxon>
        <taxon>Desulfobulbaceae</taxon>
        <taxon>Desulfoprunum</taxon>
    </lineage>
</organism>
<evidence type="ECO:0000313" key="3">
    <source>
        <dbReference type="Proteomes" id="UP000539642"/>
    </source>
</evidence>
<name>A0A840UP55_9BACT</name>
<protein>
    <recommendedName>
        <fullName evidence="4">YtkA-like domain-containing protein</fullName>
    </recommendedName>
</protein>
<keyword evidence="3" id="KW-1185">Reference proteome</keyword>
<comment type="caution">
    <text evidence="2">The sequence shown here is derived from an EMBL/GenBank/DDBJ whole genome shotgun (WGS) entry which is preliminary data.</text>
</comment>
<sequence>MKTKIAAILATLLLALPLGALAASQEHGGHGTMKAKPATPPGDMKMDGMNMGGEMTMLGETTVDGVKAMAHLNDVGAAMARMGMQENYHLMVMFSDGATGAAIAEGTAALKVTDPAGRETGPMEMMAMAGQFGVDLALTEKGGYRFVVGTRLADGKTRQFQFQYTVQ</sequence>
<proteinExistence type="predicted"/>
<dbReference type="AlphaFoldDB" id="A0A840UP55"/>
<evidence type="ECO:0000313" key="2">
    <source>
        <dbReference type="EMBL" id="MBB5347415.1"/>
    </source>
</evidence>
<evidence type="ECO:0000256" key="1">
    <source>
        <dbReference type="SAM" id="SignalP"/>
    </source>
</evidence>
<reference evidence="2 3" key="1">
    <citation type="submission" date="2020-08" db="EMBL/GenBank/DDBJ databases">
        <title>Genomic Encyclopedia of Type Strains, Phase IV (KMG-IV): sequencing the most valuable type-strain genomes for metagenomic binning, comparative biology and taxonomic classification.</title>
        <authorList>
            <person name="Goeker M."/>
        </authorList>
    </citation>
    <scope>NUCLEOTIDE SEQUENCE [LARGE SCALE GENOMIC DNA]</scope>
    <source>
        <strain evidence="2 3">DSM 28570</strain>
    </source>
</reference>
<dbReference type="Proteomes" id="UP000539642">
    <property type="component" value="Unassembled WGS sequence"/>
</dbReference>
<dbReference type="EMBL" id="JACHEO010000004">
    <property type="protein sequence ID" value="MBB5347415.1"/>
    <property type="molecule type" value="Genomic_DNA"/>
</dbReference>
<feature type="signal peptide" evidence="1">
    <location>
        <begin position="1"/>
        <end position="22"/>
    </location>
</feature>
<keyword evidence="1" id="KW-0732">Signal</keyword>
<gene>
    <name evidence="2" type="ORF">HNQ81_001131</name>
</gene>
<accession>A0A840UP55</accession>